<accession>A0A376BTP1</accession>
<name>A0A376BTP1_9NEIS</name>
<feature type="transmembrane region" description="Helical" evidence="1">
    <location>
        <begin position="48"/>
        <end position="69"/>
    </location>
</feature>
<evidence type="ECO:0000256" key="1">
    <source>
        <dbReference type="SAM" id="Phobius"/>
    </source>
</evidence>
<keyword evidence="1" id="KW-0812">Transmembrane</keyword>
<dbReference type="Proteomes" id="UP000254209">
    <property type="component" value="Unassembled WGS sequence"/>
</dbReference>
<keyword evidence="1" id="KW-1133">Transmembrane helix</keyword>
<feature type="transmembrane region" description="Helical" evidence="1">
    <location>
        <begin position="89"/>
        <end position="111"/>
    </location>
</feature>
<dbReference type="STRING" id="1120980.GCA_000745955_00018"/>
<protein>
    <submittedName>
        <fullName evidence="2">Uncharacterized protein</fullName>
    </submittedName>
</protein>
<keyword evidence="1" id="KW-0472">Membrane</keyword>
<feature type="transmembrane region" description="Helical" evidence="1">
    <location>
        <begin position="15"/>
        <end position="36"/>
    </location>
</feature>
<dbReference type="EMBL" id="UFSO01000003">
    <property type="protein sequence ID" value="SSY80208.1"/>
    <property type="molecule type" value="Genomic_DNA"/>
</dbReference>
<reference evidence="2 3" key="1">
    <citation type="submission" date="2018-06" db="EMBL/GenBank/DDBJ databases">
        <authorList>
            <consortium name="Pathogen Informatics"/>
            <person name="Doyle S."/>
        </authorList>
    </citation>
    <scope>NUCLEOTIDE SEQUENCE [LARGE SCALE GENOMIC DNA]</scope>
    <source>
        <strain evidence="2 3">NCTC10283</strain>
    </source>
</reference>
<evidence type="ECO:0000313" key="3">
    <source>
        <dbReference type="Proteomes" id="UP000254209"/>
    </source>
</evidence>
<proteinExistence type="predicted"/>
<dbReference type="AlphaFoldDB" id="A0A376BTP1"/>
<sequence>MYYFFRFLRKNKKEMLWAFSTIPLIFNYFFWVHGSSTSYVMSLDFERVFWVLSPLVSLFAFTQVDSGSYLPSFHKMGLPWQLSYFVEKLLHLICCFISISSFLCLLTVFLIRGAPNQYVETRVAQLDEFRFITYHYYWQVKSPNEQLLMRHFKIGRRDYRWLDDHRHDPIRIRLKQNIAGSSVTVIKK</sequence>
<gene>
    <name evidence="2" type="ORF">NCTC10283_01762</name>
</gene>
<evidence type="ECO:0000313" key="2">
    <source>
        <dbReference type="EMBL" id="SSY80208.1"/>
    </source>
</evidence>
<keyword evidence="3" id="KW-1185">Reference proteome</keyword>
<organism evidence="2 3">
    <name type="scientific">Alysiella crassa</name>
    <dbReference type="NCBI Taxonomy" id="153491"/>
    <lineage>
        <taxon>Bacteria</taxon>
        <taxon>Pseudomonadati</taxon>
        <taxon>Pseudomonadota</taxon>
        <taxon>Betaproteobacteria</taxon>
        <taxon>Neisseriales</taxon>
        <taxon>Neisseriaceae</taxon>
        <taxon>Alysiella</taxon>
    </lineage>
</organism>